<dbReference type="PANTHER" id="PTHR32235:SF1">
    <property type="entry name" value="NON-HOMOLOGOUS END-JOINING FACTOR 1"/>
    <property type="match status" value="1"/>
</dbReference>
<reference evidence="12" key="1">
    <citation type="journal article" date="2014" name="Genome Announc.">
        <title>Genome sequence and annotation of Acremonium chrysogenum, producer of the beta-lactam antibiotic cephalosporin C.</title>
        <authorList>
            <person name="Terfehr D."/>
            <person name="Dahlmann T.A."/>
            <person name="Specht T."/>
            <person name="Zadra I."/>
            <person name="Kuernsteiner H."/>
            <person name="Kueck U."/>
        </authorList>
    </citation>
    <scope>NUCLEOTIDE SEQUENCE [LARGE SCALE GENOMIC DNA]</scope>
    <source>
        <strain evidence="12">ATCC 11550 / CBS 779.69 / DSM 880 / IAM 14645 / JCM 23072 / IMI 49137</strain>
    </source>
</reference>
<name>A0A086T1W5_HAPC1</name>
<accession>A0A086T1W5</accession>
<feature type="domain" description="XLF-like coiled-coil region" evidence="10">
    <location>
        <begin position="135"/>
        <end position="186"/>
    </location>
</feature>
<evidence type="ECO:0000313" key="11">
    <source>
        <dbReference type="EMBL" id="KFH43347.1"/>
    </source>
</evidence>
<dbReference type="HOGENOM" id="CLU_022898_1_0_1"/>
<dbReference type="GO" id="GO:0045027">
    <property type="term" value="F:DNA end binding"/>
    <property type="evidence" value="ECO:0007669"/>
    <property type="project" value="TreeGrafter"/>
</dbReference>
<dbReference type="GO" id="GO:0006303">
    <property type="term" value="P:double-strand break repair via nonhomologous end joining"/>
    <property type="evidence" value="ECO:0007669"/>
    <property type="project" value="UniProtKB-ARBA"/>
</dbReference>
<keyword evidence="2" id="KW-0227">DNA damage</keyword>
<dbReference type="InterPro" id="IPR052287">
    <property type="entry name" value="NHEJ_factor"/>
</dbReference>
<proteinExistence type="inferred from homology"/>
<comment type="subcellular location">
    <subcellularLocation>
        <location evidence="1">Nucleus</location>
    </subcellularLocation>
</comment>
<sequence>MTVQSTWRPLPLPESSGVPVLLASIDTDTAAYTVRVTDMANMWVESLDRKAICMRGWGENTSIDPSDTPENMSKLLSTIRSALDLSDPAHQDTSMSLAPASPSDAGEGGLTLRLTCRLPGLQPLKWPVHLRKAAPSSIATALVLPLIQAHHSRIREIESLAALLAQKDGVITKLLDKLEATGTGLEHVFNTLSGKKKVNRSVAEDRVRGLAPFHRKQWQTDMGHEEGPDSAASLVRDVFSAGGLRHHGSLEVEDSPKLDRWWLDLKGTLQISQRSLDTDAHQGNKGQTPPANDTEEDDDFQVQETPPHLAPTTAHKPSSKALPIDDASTASETDDSNVSPSRSGNRRYPTKPPEKTKPVKPARKVGTIGGRKQSSPRRCTSPRTLRETQERGGIQVTKSDAASDVADKDNDTDSTADPSPPSSSPKRTVAKKGRLGRIGGQRGATQGAQQDNEQNVEEASGKKSETATSHTPRLGMVGKRKEAKASTPPADGIEDGRGRSPRRESPRSKHEPRETSTERADRRREELKRELEKKAAAGPVKKRRKF</sequence>
<dbReference type="AlphaFoldDB" id="A0A086T1W5"/>
<dbReference type="STRING" id="857340.A0A086T1W5"/>
<dbReference type="Gene3D" id="2.170.210.10">
    <property type="entry name" value="DNA double-strand break repair and VJ recombination XRCC4, N-terminal"/>
    <property type="match status" value="1"/>
</dbReference>
<dbReference type="InterPro" id="IPR038051">
    <property type="entry name" value="XRCC4-like_N_sf"/>
</dbReference>
<protein>
    <recommendedName>
        <fullName evidence="7">Non-homologous end-joining factor 1</fullName>
    </recommendedName>
</protein>
<evidence type="ECO:0000259" key="9">
    <source>
        <dbReference type="Pfam" id="PF09302"/>
    </source>
</evidence>
<dbReference type="CDD" id="cd22285">
    <property type="entry name" value="HD_XLF_N"/>
    <property type="match status" value="1"/>
</dbReference>
<evidence type="ECO:0000256" key="6">
    <source>
        <dbReference type="ARBA" id="ARBA00025747"/>
    </source>
</evidence>
<comment type="caution">
    <text evidence="11">The sequence shown here is derived from an EMBL/GenBank/DDBJ whole genome shotgun (WGS) entry which is preliminary data.</text>
</comment>
<keyword evidence="4" id="KW-0234">DNA repair</keyword>
<feature type="region of interest" description="Disordered" evidence="8">
    <location>
        <begin position="274"/>
        <end position="546"/>
    </location>
</feature>
<evidence type="ECO:0000259" key="10">
    <source>
        <dbReference type="Pfam" id="PF21928"/>
    </source>
</evidence>
<evidence type="ECO:0000256" key="2">
    <source>
        <dbReference type="ARBA" id="ARBA00022763"/>
    </source>
</evidence>
<evidence type="ECO:0000256" key="3">
    <source>
        <dbReference type="ARBA" id="ARBA00023125"/>
    </source>
</evidence>
<organism evidence="11 12">
    <name type="scientific">Hapsidospora chrysogenum (strain ATCC 11550 / CBS 779.69 / DSM 880 / IAM 14645 / JCM 23072 / IMI 49137)</name>
    <name type="common">Acremonium chrysogenum</name>
    <dbReference type="NCBI Taxonomy" id="857340"/>
    <lineage>
        <taxon>Eukaryota</taxon>
        <taxon>Fungi</taxon>
        <taxon>Dikarya</taxon>
        <taxon>Ascomycota</taxon>
        <taxon>Pezizomycotina</taxon>
        <taxon>Sordariomycetes</taxon>
        <taxon>Hypocreomycetidae</taxon>
        <taxon>Hypocreales</taxon>
        <taxon>Bionectriaceae</taxon>
        <taxon>Hapsidospora</taxon>
    </lineage>
</organism>
<keyword evidence="5" id="KW-0539">Nucleus</keyword>
<dbReference type="InterPro" id="IPR015381">
    <property type="entry name" value="XLF-like_N"/>
</dbReference>
<feature type="compositionally biased region" description="Basic and acidic residues" evidence="8">
    <location>
        <begin position="494"/>
        <end position="535"/>
    </location>
</feature>
<evidence type="ECO:0000313" key="12">
    <source>
        <dbReference type="Proteomes" id="UP000029964"/>
    </source>
</evidence>
<evidence type="ECO:0000256" key="1">
    <source>
        <dbReference type="ARBA" id="ARBA00004123"/>
    </source>
</evidence>
<dbReference type="Pfam" id="PF09302">
    <property type="entry name" value="XLF"/>
    <property type="match status" value="1"/>
</dbReference>
<dbReference type="PANTHER" id="PTHR32235">
    <property type="entry name" value="NON-HOMOLOGOUS END-JOINING FACTOR 1"/>
    <property type="match status" value="1"/>
</dbReference>
<feature type="compositionally biased region" description="Polar residues" evidence="8">
    <location>
        <begin position="372"/>
        <end position="383"/>
    </location>
</feature>
<dbReference type="GO" id="GO:0032807">
    <property type="term" value="C:DNA ligase IV complex"/>
    <property type="evidence" value="ECO:0007669"/>
    <property type="project" value="TreeGrafter"/>
</dbReference>
<feature type="domain" description="XLF-like N-terminal" evidence="9">
    <location>
        <begin position="6"/>
        <end position="132"/>
    </location>
</feature>
<evidence type="ECO:0000256" key="5">
    <source>
        <dbReference type="ARBA" id="ARBA00023242"/>
    </source>
</evidence>
<dbReference type="InterPro" id="IPR053829">
    <property type="entry name" value="XLF-like_CC"/>
</dbReference>
<keyword evidence="12" id="KW-1185">Reference proteome</keyword>
<dbReference type="EMBL" id="JPKY01000071">
    <property type="protein sequence ID" value="KFH43347.1"/>
    <property type="molecule type" value="Genomic_DNA"/>
</dbReference>
<dbReference type="OrthoDB" id="2155935at2759"/>
<evidence type="ECO:0000256" key="4">
    <source>
        <dbReference type="ARBA" id="ARBA00023204"/>
    </source>
</evidence>
<gene>
    <name evidence="11" type="ORF">ACRE_058910</name>
</gene>
<dbReference type="Pfam" id="PF21928">
    <property type="entry name" value="XLF_CC"/>
    <property type="match status" value="1"/>
</dbReference>
<evidence type="ECO:0000256" key="7">
    <source>
        <dbReference type="ARBA" id="ARBA00044529"/>
    </source>
</evidence>
<keyword evidence="3" id="KW-0238">DNA-binding</keyword>
<evidence type="ECO:0000256" key="8">
    <source>
        <dbReference type="SAM" id="MobiDB-lite"/>
    </source>
</evidence>
<dbReference type="Proteomes" id="UP000029964">
    <property type="component" value="Unassembled WGS sequence"/>
</dbReference>
<comment type="similarity">
    <text evidence="6">Belongs to the XRCC4-XLF family. XLF subfamily.</text>
</comment>